<comment type="caution">
    <text evidence="3">The sequence shown here is derived from an EMBL/GenBank/DDBJ whole genome shotgun (WGS) entry which is preliminary data.</text>
</comment>
<gene>
    <name evidence="3" type="primary">tuf</name>
    <name evidence="3" type="ORF">SPIL2461_LOCUS3048</name>
</gene>
<dbReference type="EMBL" id="CAJNIZ010003534">
    <property type="protein sequence ID" value="CAE7223391.1"/>
    <property type="molecule type" value="Genomic_DNA"/>
</dbReference>
<dbReference type="Proteomes" id="UP000649617">
    <property type="component" value="Unassembled WGS sequence"/>
</dbReference>
<evidence type="ECO:0000256" key="1">
    <source>
        <dbReference type="SAM" id="MobiDB-lite"/>
    </source>
</evidence>
<protein>
    <submittedName>
        <fullName evidence="3">Tuf protein</fullName>
    </submittedName>
</protein>
<dbReference type="AlphaFoldDB" id="A0A812KG76"/>
<dbReference type="PROSITE" id="PS00301">
    <property type="entry name" value="G_TR_1"/>
    <property type="match status" value="1"/>
</dbReference>
<evidence type="ECO:0000313" key="3">
    <source>
        <dbReference type="EMBL" id="CAE7223391.1"/>
    </source>
</evidence>
<proteinExistence type="predicted"/>
<feature type="domain" description="Tr-type G" evidence="2">
    <location>
        <begin position="1"/>
        <end position="90"/>
    </location>
</feature>
<feature type="non-terminal residue" evidence="3">
    <location>
        <position position="1"/>
    </location>
</feature>
<dbReference type="OrthoDB" id="2067at2759"/>
<accession>A0A812KG76</accession>
<dbReference type="InterPro" id="IPR050055">
    <property type="entry name" value="EF-Tu_GTPase"/>
</dbReference>
<dbReference type="InterPro" id="IPR000795">
    <property type="entry name" value="T_Tr_GTP-bd_dom"/>
</dbReference>
<evidence type="ECO:0000259" key="2">
    <source>
        <dbReference type="PROSITE" id="PS51722"/>
    </source>
</evidence>
<sequence length="90" mass="10027">FSTSDDTTKKSYEEIDNAPEERARGITINASHIEYETETRHYCHVDCPGHADYVKNMITGACQMDGGILVISSPDGPMAQTREHILLSKQ</sequence>
<name>A0A812KG76_SYMPI</name>
<feature type="region of interest" description="Disordered" evidence="1">
    <location>
        <begin position="1"/>
        <end position="24"/>
    </location>
</feature>
<organism evidence="3 4">
    <name type="scientific">Symbiodinium pilosum</name>
    <name type="common">Dinoflagellate</name>
    <dbReference type="NCBI Taxonomy" id="2952"/>
    <lineage>
        <taxon>Eukaryota</taxon>
        <taxon>Sar</taxon>
        <taxon>Alveolata</taxon>
        <taxon>Dinophyceae</taxon>
        <taxon>Suessiales</taxon>
        <taxon>Symbiodiniaceae</taxon>
        <taxon>Symbiodinium</taxon>
    </lineage>
</organism>
<dbReference type="InterPro" id="IPR027417">
    <property type="entry name" value="P-loop_NTPase"/>
</dbReference>
<dbReference type="Pfam" id="PF00009">
    <property type="entry name" value="GTP_EFTU"/>
    <property type="match status" value="1"/>
</dbReference>
<keyword evidence="4" id="KW-1185">Reference proteome</keyword>
<dbReference type="SUPFAM" id="SSF52540">
    <property type="entry name" value="P-loop containing nucleoside triphosphate hydrolases"/>
    <property type="match status" value="1"/>
</dbReference>
<dbReference type="PANTHER" id="PTHR43721">
    <property type="entry name" value="ELONGATION FACTOR TU-RELATED"/>
    <property type="match status" value="1"/>
</dbReference>
<dbReference type="GO" id="GO:0005525">
    <property type="term" value="F:GTP binding"/>
    <property type="evidence" value="ECO:0007669"/>
    <property type="project" value="InterPro"/>
</dbReference>
<dbReference type="GO" id="GO:0003924">
    <property type="term" value="F:GTPase activity"/>
    <property type="evidence" value="ECO:0007669"/>
    <property type="project" value="InterPro"/>
</dbReference>
<evidence type="ECO:0000313" key="4">
    <source>
        <dbReference type="Proteomes" id="UP000649617"/>
    </source>
</evidence>
<dbReference type="InterPro" id="IPR031157">
    <property type="entry name" value="G_TR_CS"/>
</dbReference>
<reference evidence="3" key="1">
    <citation type="submission" date="2021-02" db="EMBL/GenBank/DDBJ databases">
        <authorList>
            <person name="Dougan E. K."/>
            <person name="Rhodes N."/>
            <person name="Thang M."/>
            <person name="Chan C."/>
        </authorList>
    </citation>
    <scope>NUCLEOTIDE SEQUENCE</scope>
</reference>
<dbReference type="PANTHER" id="PTHR43721:SF22">
    <property type="entry name" value="ELONGATION FACTOR TU, MITOCHONDRIAL"/>
    <property type="match status" value="1"/>
</dbReference>
<dbReference type="PRINTS" id="PR00315">
    <property type="entry name" value="ELONGATNFCT"/>
</dbReference>
<dbReference type="GO" id="GO:0003746">
    <property type="term" value="F:translation elongation factor activity"/>
    <property type="evidence" value="ECO:0007669"/>
    <property type="project" value="TreeGrafter"/>
</dbReference>
<feature type="non-terminal residue" evidence="3">
    <location>
        <position position="90"/>
    </location>
</feature>
<dbReference type="Gene3D" id="3.40.50.300">
    <property type="entry name" value="P-loop containing nucleotide triphosphate hydrolases"/>
    <property type="match status" value="1"/>
</dbReference>
<dbReference type="PROSITE" id="PS51722">
    <property type="entry name" value="G_TR_2"/>
    <property type="match status" value="1"/>
</dbReference>